<dbReference type="InterPro" id="IPR036322">
    <property type="entry name" value="WD40_repeat_dom_sf"/>
</dbReference>
<dbReference type="EMBL" id="FJUW01000029">
    <property type="protein sequence ID" value="CZT03766.1"/>
    <property type="molecule type" value="Genomic_DNA"/>
</dbReference>
<evidence type="ECO:0000313" key="4">
    <source>
        <dbReference type="Proteomes" id="UP000178129"/>
    </source>
</evidence>
<dbReference type="FunCoup" id="A0A1E1KZU2">
    <property type="interactions" value="43"/>
</dbReference>
<dbReference type="Pfam" id="PF10313">
    <property type="entry name" value="DUF2415"/>
    <property type="match status" value="1"/>
</dbReference>
<feature type="compositionally biased region" description="Basic and acidic residues" evidence="1">
    <location>
        <begin position="523"/>
        <end position="539"/>
    </location>
</feature>
<name>A0A1E1KZU2_9HELO</name>
<protein>
    <recommendedName>
        <fullName evidence="2">DUF2415 domain-containing protein</fullName>
    </recommendedName>
</protein>
<dbReference type="SUPFAM" id="SSF50978">
    <property type="entry name" value="WD40 repeat-like"/>
    <property type="match status" value="1"/>
</dbReference>
<feature type="compositionally biased region" description="Polar residues" evidence="1">
    <location>
        <begin position="605"/>
        <end position="615"/>
    </location>
</feature>
<proteinExistence type="predicted"/>
<evidence type="ECO:0000256" key="1">
    <source>
        <dbReference type="SAM" id="MobiDB-lite"/>
    </source>
</evidence>
<dbReference type="InterPro" id="IPR001680">
    <property type="entry name" value="WD40_rpt"/>
</dbReference>
<evidence type="ECO:0000259" key="2">
    <source>
        <dbReference type="Pfam" id="PF10313"/>
    </source>
</evidence>
<dbReference type="InParanoid" id="A0A1E1KZU2"/>
<evidence type="ECO:0000313" key="3">
    <source>
        <dbReference type="EMBL" id="CZT03766.1"/>
    </source>
</evidence>
<dbReference type="PANTHER" id="PTHR43991">
    <property type="entry name" value="WD REPEAT PROTEIN (AFU_ORTHOLOGUE AFUA_8G05640)-RELATED"/>
    <property type="match status" value="1"/>
</dbReference>
<feature type="domain" description="DUF2415" evidence="2">
    <location>
        <begin position="332"/>
        <end position="371"/>
    </location>
</feature>
<feature type="compositionally biased region" description="Low complexity" evidence="1">
    <location>
        <begin position="540"/>
        <end position="554"/>
    </location>
</feature>
<dbReference type="Gene3D" id="2.130.10.10">
    <property type="entry name" value="YVTN repeat-like/Quinoprotein amine dehydrogenase"/>
    <property type="match status" value="1"/>
</dbReference>
<keyword evidence="4" id="KW-1185">Reference proteome</keyword>
<dbReference type="SMART" id="SM00320">
    <property type="entry name" value="WD40"/>
    <property type="match status" value="3"/>
</dbReference>
<feature type="region of interest" description="Disordered" evidence="1">
    <location>
        <begin position="476"/>
        <end position="496"/>
    </location>
</feature>
<dbReference type="InterPro" id="IPR019417">
    <property type="entry name" value="DUF2415"/>
</dbReference>
<accession>A0A1E1KZU2</accession>
<sequence length="743" mass="83439">MAVKEESLHHATENLILQTPRKYYRVKIDTNHWQLRSLISSPEQDIIYFPNGADIISIKTKTRERELIASLTFLPRCLVASKDWLCCGGDNGNYTAISLKDRLPDFDPISFLNADPDPRLPLDLDPPLRSRHQTQIGEMIDAYRRLRSGRARTTQNETIGPEIVNCITLWSPSAGLSERVHNLPVAVVSNNDRTVSILNVATSETLQTLKLPDFVNRTAISPNGELMVSVCDDPFLYIHERKLESRSKRETCENKDVVYEWVLAQRIQLDGQRPSDRSQMRGSFALSFSKSGRYLAVATQYGIISIFDAECLTDMHSLLVTFTSSRPGRPPGAVRAMEFSPGPFDLLAWTEASGRVGVADVRTLFISRQLILINTSEHSTERITLSDRSSQRLGLRNLRTESPHSSTPDYLDLDAEVRRRNLTREMLLGDNEPPTQAELDVLEVSRIARRQRDAANEAREVLAEASATSRWGPWTEGRRPILIPGPDQPSRLVSNSGLPASLRDFVAHEGQASSFRDFLDERNRASVNEQNREAVRRSEANQAEARQRRAPANQIGEVDTRDIAQNDESVSSASALDRLTLAALPQEASNRRDPPPPLPPAAPANSSRTPESNTPWTDIESIYRATLQADPLVNRATRVRVEIGNEDGEQTIRIDPREFAHRLRQPWNPTDDADNTIERRRTRIGTSTRDESGLLDGVLRGAETMGLCWSPDGRILYAATLEGIHEYHVNVQGRKMFPSIVFQ</sequence>
<dbReference type="InterPro" id="IPR015943">
    <property type="entry name" value="WD40/YVTN_repeat-like_dom_sf"/>
</dbReference>
<dbReference type="STRING" id="914237.A0A1E1KZU2"/>
<dbReference type="Proteomes" id="UP000178129">
    <property type="component" value="Unassembled WGS sequence"/>
</dbReference>
<feature type="region of interest" description="Disordered" evidence="1">
    <location>
        <begin position="523"/>
        <end position="615"/>
    </location>
</feature>
<dbReference type="AlphaFoldDB" id="A0A1E1KZU2"/>
<comment type="caution">
    <text evidence="3">The sequence shown here is derived from an EMBL/GenBank/DDBJ whole genome shotgun (WGS) entry which is preliminary data.</text>
</comment>
<dbReference type="PANTHER" id="PTHR43991:SF9">
    <property type="entry name" value="DUF2415 DOMAIN-CONTAINING PROTEIN"/>
    <property type="match status" value="1"/>
</dbReference>
<reference evidence="4" key="1">
    <citation type="submission" date="2016-03" db="EMBL/GenBank/DDBJ databases">
        <authorList>
            <person name="Ploux O."/>
        </authorList>
    </citation>
    <scope>NUCLEOTIDE SEQUENCE [LARGE SCALE GENOMIC DNA]</scope>
    <source>
        <strain evidence="4">UK7</strain>
    </source>
</reference>
<gene>
    <name evidence="3" type="ORF">RCO7_07583</name>
</gene>
<organism evidence="3 4">
    <name type="scientific">Rhynchosporium graminicola</name>
    <dbReference type="NCBI Taxonomy" id="2792576"/>
    <lineage>
        <taxon>Eukaryota</taxon>
        <taxon>Fungi</taxon>
        <taxon>Dikarya</taxon>
        <taxon>Ascomycota</taxon>
        <taxon>Pezizomycotina</taxon>
        <taxon>Leotiomycetes</taxon>
        <taxon>Helotiales</taxon>
        <taxon>Ploettnerulaceae</taxon>
        <taxon>Rhynchosporium</taxon>
    </lineage>
</organism>